<sequence length="92" mass="9916">MGLGKGIMGLSSEIMGKSLGRLPFISKKGYLILGSEHIKRGDVIALIKSAQVPFILRWQSVGAYRLVSEAYVDGVMDGEAAEKATFSDIELV</sequence>
<organism evidence="1 2">
    <name type="scientific">Scytalidium lignicola</name>
    <name type="common">Hyphomycete</name>
    <dbReference type="NCBI Taxonomy" id="5539"/>
    <lineage>
        <taxon>Eukaryota</taxon>
        <taxon>Fungi</taxon>
        <taxon>Dikarya</taxon>
        <taxon>Ascomycota</taxon>
        <taxon>Pezizomycotina</taxon>
        <taxon>Leotiomycetes</taxon>
        <taxon>Leotiomycetes incertae sedis</taxon>
        <taxon>Scytalidium</taxon>
    </lineage>
</organism>
<feature type="non-terminal residue" evidence="1">
    <location>
        <position position="1"/>
    </location>
</feature>
<proteinExistence type="predicted"/>
<feature type="non-terminal residue" evidence="1">
    <location>
        <position position="92"/>
    </location>
</feature>
<keyword evidence="2" id="KW-1185">Reference proteome</keyword>
<dbReference type="OrthoDB" id="2157530at2759"/>
<evidence type="ECO:0000313" key="2">
    <source>
        <dbReference type="Proteomes" id="UP000258309"/>
    </source>
</evidence>
<accession>A0A3E2GXS1</accession>
<dbReference type="Pfam" id="PF26639">
    <property type="entry name" value="Het-6_barrel"/>
    <property type="match status" value="1"/>
</dbReference>
<reference evidence="1 2" key="1">
    <citation type="submission" date="2018-05" db="EMBL/GenBank/DDBJ databases">
        <title>Draft genome sequence of Scytalidium lignicola DSM 105466, a ubiquitous saprotrophic fungus.</title>
        <authorList>
            <person name="Buettner E."/>
            <person name="Gebauer A.M."/>
            <person name="Hofrichter M."/>
            <person name="Liers C."/>
            <person name="Kellner H."/>
        </authorList>
    </citation>
    <scope>NUCLEOTIDE SEQUENCE [LARGE SCALE GENOMIC DNA]</scope>
    <source>
        <strain evidence="1 2">DSM 105466</strain>
    </source>
</reference>
<dbReference type="Proteomes" id="UP000258309">
    <property type="component" value="Unassembled WGS sequence"/>
</dbReference>
<evidence type="ECO:0000313" key="1">
    <source>
        <dbReference type="EMBL" id="RFU25792.1"/>
    </source>
</evidence>
<dbReference type="AlphaFoldDB" id="A0A3E2GXS1"/>
<protein>
    <submittedName>
        <fullName evidence="1">Uncharacterized protein</fullName>
    </submittedName>
</protein>
<comment type="caution">
    <text evidence="1">The sequence shown here is derived from an EMBL/GenBank/DDBJ whole genome shotgun (WGS) entry which is preliminary data.</text>
</comment>
<dbReference type="EMBL" id="NCSJ02000304">
    <property type="protein sequence ID" value="RFU25792.1"/>
    <property type="molecule type" value="Genomic_DNA"/>
</dbReference>
<gene>
    <name evidence="1" type="ORF">B7463_g10560</name>
</gene>
<name>A0A3E2GXS1_SCYLI</name>